<dbReference type="InterPro" id="IPR046348">
    <property type="entry name" value="SIS_dom_sf"/>
</dbReference>
<organism evidence="2 3">
    <name type="scientific">Thermosediminibacter litoriperuensis</name>
    <dbReference type="NCBI Taxonomy" id="291989"/>
    <lineage>
        <taxon>Bacteria</taxon>
        <taxon>Bacillati</taxon>
        <taxon>Bacillota</taxon>
        <taxon>Clostridia</taxon>
        <taxon>Thermosediminibacterales</taxon>
        <taxon>Thermosediminibacteraceae</taxon>
        <taxon>Thermosediminibacter</taxon>
    </lineage>
</organism>
<dbReference type="RefSeq" id="WP_148867332.1">
    <property type="nucleotide sequence ID" value="NZ_VNHO01000016.1"/>
</dbReference>
<protein>
    <submittedName>
        <fullName evidence="2">Putative phosphosugar-binding protein</fullName>
    </submittedName>
</protein>
<feature type="domain" description="SIS" evidence="1">
    <location>
        <begin position="33"/>
        <end position="216"/>
    </location>
</feature>
<comment type="caution">
    <text evidence="2">The sequence shown here is derived from an EMBL/GenBank/DDBJ whole genome shotgun (WGS) entry which is preliminary data.</text>
</comment>
<dbReference type="GO" id="GO:0097367">
    <property type="term" value="F:carbohydrate derivative binding"/>
    <property type="evidence" value="ECO:0007669"/>
    <property type="project" value="InterPro"/>
</dbReference>
<dbReference type="NCBIfam" id="NF002805">
    <property type="entry name" value="PRK02947.1"/>
    <property type="match status" value="1"/>
</dbReference>
<evidence type="ECO:0000259" key="1">
    <source>
        <dbReference type="PROSITE" id="PS51464"/>
    </source>
</evidence>
<dbReference type="AlphaFoldDB" id="A0A5S5ANK0"/>
<accession>A0A5S5ANK0</accession>
<dbReference type="Gene3D" id="3.40.50.10490">
    <property type="entry name" value="Glucose-6-phosphate isomerase like protein, domain 1"/>
    <property type="match status" value="1"/>
</dbReference>
<dbReference type="SUPFAM" id="SSF53697">
    <property type="entry name" value="SIS domain"/>
    <property type="match status" value="1"/>
</dbReference>
<evidence type="ECO:0000313" key="3">
    <source>
        <dbReference type="Proteomes" id="UP000322294"/>
    </source>
</evidence>
<keyword evidence="3" id="KW-1185">Reference proteome</keyword>
<dbReference type="Proteomes" id="UP000322294">
    <property type="component" value="Unassembled WGS sequence"/>
</dbReference>
<dbReference type="InterPro" id="IPR001347">
    <property type="entry name" value="SIS_dom"/>
</dbReference>
<dbReference type="GO" id="GO:1901135">
    <property type="term" value="P:carbohydrate derivative metabolic process"/>
    <property type="evidence" value="ECO:0007669"/>
    <property type="project" value="InterPro"/>
</dbReference>
<name>A0A5S5ANK0_9FIRM</name>
<dbReference type="OrthoDB" id="9762536at2"/>
<dbReference type="EMBL" id="VNHO01000016">
    <property type="protein sequence ID" value="TYP53237.1"/>
    <property type="molecule type" value="Genomic_DNA"/>
</dbReference>
<evidence type="ECO:0000313" key="2">
    <source>
        <dbReference type="EMBL" id="TYP53237.1"/>
    </source>
</evidence>
<sequence length="251" mass="27745">MDKKVEYYKIVNELLESILKDEKESIEKAAEVLAKAIMEDRLIHVVGTGGHSNMGAEELFWRAGGLVPINPLLDAGISLSNGAKHSNIMERTPGYGLAVMKSYDFTPGDPIIIVNAYGINAMTIDIAMEAKRMGLTTIGITSTSFAKMLPKDHPARHESGKNLYEIVDIFIDCHLPLGDAVIKFDDFEQKVAPTSTLVNTFTLNLLVVETVNQLLKKGVKPPVWVSANMPGGDEANKEYEKKYFGRIKHLR</sequence>
<dbReference type="PROSITE" id="PS51464">
    <property type="entry name" value="SIS"/>
    <property type="match status" value="1"/>
</dbReference>
<reference evidence="2 3" key="1">
    <citation type="submission" date="2019-07" db="EMBL/GenBank/DDBJ databases">
        <title>Genomic Encyclopedia of Type Strains, Phase I: the one thousand microbial genomes (KMG-I) project.</title>
        <authorList>
            <person name="Kyrpides N."/>
        </authorList>
    </citation>
    <scope>NUCLEOTIDE SEQUENCE [LARGE SCALE GENOMIC DNA]</scope>
    <source>
        <strain evidence="2 3">DSM 16647</strain>
    </source>
</reference>
<gene>
    <name evidence="2" type="ORF">LZ11_01588</name>
</gene>
<proteinExistence type="predicted"/>
<dbReference type="Pfam" id="PF13580">
    <property type="entry name" value="SIS_2"/>
    <property type="match status" value="1"/>
</dbReference>